<proteinExistence type="predicted"/>
<dbReference type="EMBL" id="FNJB01000019">
    <property type="protein sequence ID" value="SDP87630.1"/>
    <property type="molecule type" value="Genomic_DNA"/>
</dbReference>
<gene>
    <name evidence="2" type="ORF">SAMN05192558_11947</name>
</gene>
<feature type="transmembrane region" description="Helical" evidence="1">
    <location>
        <begin position="37"/>
        <end position="56"/>
    </location>
</feature>
<evidence type="ECO:0000256" key="1">
    <source>
        <dbReference type="SAM" id="Phobius"/>
    </source>
</evidence>
<dbReference type="STRING" id="504798.SAMN05421871_11559"/>
<evidence type="ECO:0000313" key="2">
    <source>
        <dbReference type="EMBL" id="SDP87630.1"/>
    </source>
</evidence>
<keyword evidence="1" id="KW-1133">Transmembrane helix</keyword>
<sequence length="196" mass="21734">MTRVAITVVTFAALAVALALGVTWFVISEPGQRFEPAVNTLALLAGITGIFAERWAAQRERRQQAIESIESELARNREVLAGAEFSDDAPGGRKLYPRLLHSAVDSAFTSGALSPRKDTELISLLHQWRGEVSSVNRRLELTEMLMFTTASADEADDFNKALRTFMPTVRSHLDEVETYLGAMRSEPSRRITSPLR</sequence>
<organism evidence="2 3">
    <name type="scientific">Actinokineospora alba</name>
    <dbReference type="NCBI Taxonomy" id="504798"/>
    <lineage>
        <taxon>Bacteria</taxon>
        <taxon>Bacillati</taxon>
        <taxon>Actinomycetota</taxon>
        <taxon>Actinomycetes</taxon>
        <taxon>Pseudonocardiales</taxon>
        <taxon>Pseudonocardiaceae</taxon>
        <taxon>Actinokineospora</taxon>
    </lineage>
</organism>
<reference evidence="3" key="1">
    <citation type="submission" date="2016-10" db="EMBL/GenBank/DDBJ databases">
        <authorList>
            <person name="Varghese N."/>
            <person name="Submissions S."/>
        </authorList>
    </citation>
    <scope>NUCLEOTIDE SEQUENCE [LARGE SCALE GENOMIC DNA]</scope>
    <source>
        <strain evidence="3">IBRC-M 10655</strain>
    </source>
</reference>
<keyword evidence="1" id="KW-0812">Transmembrane</keyword>
<evidence type="ECO:0000313" key="3">
    <source>
        <dbReference type="Proteomes" id="UP000199651"/>
    </source>
</evidence>
<keyword evidence="1" id="KW-0472">Membrane</keyword>
<dbReference type="Proteomes" id="UP000199651">
    <property type="component" value="Unassembled WGS sequence"/>
</dbReference>
<name>A0A1H0WA23_9PSEU</name>
<protein>
    <submittedName>
        <fullName evidence="2">Uncharacterized protein</fullName>
    </submittedName>
</protein>
<dbReference type="OrthoDB" id="4191184at2"/>
<accession>A0A1H0WA23</accession>
<dbReference type="RefSeq" id="WP_091383670.1">
    <property type="nucleotide sequence ID" value="NZ_FNDV01000015.1"/>
</dbReference>
<keyword evidence="3" id="KW-1185">Reference proteome</keyword>
<dbReference type="AlphaFoldDB" id="A0A1H0WA23"/>